<protein>
    <submittedName>
        <fullName evidence="6">Uncharacterized protein</fullName>
    </submittedName>
</protein>
<dbReference type="GO" id="GO:0005634">
    <property type="term" value="C:nucleus"/>
    <property type="evidence" value="ECO:0007669"/>
    <property type="project" value="UniProtKB-SubCell"/>
</dbReference>
<feature type="compositionally biased region" description="Polar residues" evidence="3">
    <location>
        <begin position="680"/>
        <end position="693"/>
    </location>
</feature>
<dbReference type="OrthoDB" id="608866at2759"/>
<evidence type="ECO:0000259" key="4">
    <source>
        <dbReference type="PROSITE" id="PS50090"/>
    </source>
</evidence>
<sequence>MVDSSNKKRKEFISEEDMATLLQRYDTTTILKLLQEMAYYAEPKMDWNEMVKKTSTGITSARDYQLLWRHLAYRDSLLPMDGNALPLDDDSDMECELETSPAVSVDAVAEAVAHVKVIASSYVPSDSDIPEDSTFEAPLTINIPYGHRGPQEPSDSYWSSKGMNITFPISLQKGAEGHNGNGLASSAASRKKRKKWSAEEDEELFAAVKRHGEGSWVTISREEFEGERTVSQLSQRWGFLRKRCDTSNTSTQSGLHRTEEQMAANRALSLAVGNRVPSKKAAVGMGIPPVRASGSITGAQANGANNGSSLQGQQQSQPVVQATPRAATSIPTTKSRVPARKTTANSTSRSALMVTANSVAAAACMSGLATAPSVPKVEPVIKASPAADSFPRPSAIPSALNAEPVKNDSPSAMSFPRPSGISSALNAERVKAAPAASFPRPSGISAALNVEPVKTASAAILPRPSGVISASKADPVKNTPVAFLPRPSGTISAPNAEPVKTASVGSLFSPSGIISARKPEPVKAASAVSLPRPSSIMSASKAEPVKSVAATGALSVRSAVTGSPRPVLSSSPFNKPSTMAPFSKGPTIQNNPSPGFASSRLAPTQRVPAATVIPQKPNAGAGVTATCKPVGVQIQGNRANPLVTPTLQPNKAISTNSVISTAKPVAAKVETPSDLPKHTQVPQTEVGSCTDKSSLAKPSEKESSTRVLPLVVAETESKSKGEESKGKSPDVATVTGTEKKGL</sequence>
<dbReference type="PROSITE" id="PS50090">
    <property type="entry name" value="MYB_LIKE"/>
    <property type="match status" value="1"/>
</dbReference>
<evidence type="ECO:0000256" key="2">
    <source>
        <dbReference type="ARBA" id="ARBA00023242"/>
    </source>
</evidence>
<keyword evidence="2" id="KW-0539">Nucleus</keyword>
<dbReference type="EMBL" id="JAAMPC010000004">
    <property type="protein sequence ID" value="KAG2317070.1"/>
    <property type="molecule type" value="Genomic_DNA"/>
</dbReference>
<dbReference type="Gene3D" id="1.10.10.60">
    <property type="entry name" value="Homeodomain-like"/>
    <property type="match status" value="1"/>
</dbReference>
<evidence type="ECO:0000259" key="5">
    <source>
        <dbReference type="PROSITE" id="PS51294"/>
    </source>
</evidence>
<feature type="region of interest" description="Disordered" evidence="3">
    <location>
        <begin position="294"/>
        <end position="348"/>
    </location>
</feature>
<proteinExistence type="predicted"/>
<feature type="domain" description="Myb-like" evidence="4">
    <location>
        <begin position="188"/>
        <end position="237"/>
    </location>
</feature>
<name>A0A8X7VUI7_BRACI</name>
<organism evidence="6 7">
    <name type="scientific">Brassica carinata</name>
    <name type="common">Ethiopian mustard</name>
    <name type="synonym">Abyssinian cabbage</name>
    <dbReference type="NCBI Taxonomy" id="52824"/>
    <lineage>
        <taxon>Eukaryota</taxon>
        <taxon>Viridiplantae</taxon>
        <taxon>Streptophyta</taxon>
        <taxon>Embryophyta</taxon>
        <taxon>Tracheophyta</taxon>
        <taxon>Spermatophyta</taxon>
        <taxon>Magnoliopsida</taxon>
        <taxon>eudicotyledons</taxon>
        <taxon>Gunneridae</taxon>
        <taxon>Pentapetalae</taxon>
        <taxon>rosids</taxon>
        <taxon>malvids</taxon>
        <taxon>Brassicales</taxon>
        <taxon>Brassicaceae</taxon>
        <taxon>Brassiceae</taxon>
        <taxon>Brassica</taxon>
    </lineage>
</organism>
<gene>
    <name evidence="6" type="ORF">Bca52824_020192</name>
</gene>
<dbReference type="CDD" id="cd11660">
    <property type="entry name" value="SANT_TRF"/>
    <property type="match status" value="1"/>
</dbReference>
<dbReference type="InterPro" id="IPR001005">
    <property type="entry name" value="SANT/Myb"/>
</dbReference>
<evidence type="ECO:0000256" key="3">
    <source>
        <dbReference type="SAM" id="MobiDB-lite"/>
    </source>
</evidence>
<dbReference type="PANTHER" id="PTHR47206:SF2">
    <property type="entry name" value="(RAPE) HYPOTHETICAL PROTEIN"/>
    <property type="match status" value="1"/>
</dbReference>
<dbReference type="PANTHER" id="PTHR47206">
    <property type="entry name" value="HOMEODOMAIN-LIKE SUPERFAMILY PROTEIN"/>
    <property type="match status" value="1"/>
</dbReference>
<comment type="subcellular location">
    <subcellularLocation>
        <location evidence="1">Nucleus</location>
    </subcellularLocation>
</comment>
<dbReference type="Proteomes" id="UP000886595">
    <property type="component" value="Unassembled WGS sequence"/>
</dbReference>
<accession>A0A8X7VUI7</accession>
<feature type="compositionally biased region" description="Polar residues" evidence="3">
    <location>
        <begin position="568"/>
        <end position="577"/>
    </location>
</feature>
<dbReference type="SMART" id="SM00717">
    <property type="entry name" value="SANT"/>
    <property type="match status" value="1"/>
</dbReference>
<evidence type="ECO:0000313" key="7">
    <source>
        <dbReference type="Proteomes" id="UP000886595"/>
    </source>
</evidence>
<keyword evidence="7" id="KW-1185">Reference proteome</keyword>
<dbReference type="InterPro" id="IPR009057">
    <property type="entry name" value="Homeodomain-like_sf"/>
</dbReference>
<dbReference type="AlphaFoldDB" id="A0A8X7VUI7"/>
<dbReference type="PROSITE" id="PS51294">
    <property type="entry name" value="HTH_MYB"/>
    <property type="match status" value="1"/>
</dbReference>
<feature type="compositionally biased region" description="Low complexity" evidence="3">
    <location>
        <begin position="301"/>
        <end position="322"/>
    </location>
</feature>
<dbReference type="InterPro" id="IPR017930">
    <property type="entry name" value="Myb_dom"/>
</dbReference>
<feature type="compositionally biased region" description="Basic and acidic residues" evidence="3">
    <location>
        <begin position="715"/>
        <end position="728"/>
    </location>
</feature>
<dbReference type="SUPFAM" id="SSF46689">
    <property type="entry name" value="Homeodomain-like"/>
    <property type="match status" value="1"/>
</dbReference>
<reference evidence="6 7" key="1">
    <citation type="submission" date="2020-02" db="EMBL/GenBank/DDBJ databases">
        <authorList>
            <person name="Ma Q."/>
            <person name="Huang Y."/>
            <person name="Song X."/>
            <person name="Pei D."/>
        </authorList>
    </citation>
    <scope>NUCLEOTIDE SEQUENCE [LARGE SCALE GENOMIC DNA]</scope>
    <source>
        <strain evidence="6">Sxm20200214</strain>
        <tissue evidence="6">Leaf</tissue>
    </source>
</reference>
<feature type="domain" description="HTH myb-type" evidence="5">
    <location>
        <begin position="188"/>
        <end position="244"/>
    </location>
</feature>
<evidence type="ECO:0000313" key="6">
    <source>
        <dbReference type="EMBL" id="KAG2317070.1"/>
    </source>
</evidence>
<feature type="region of interest" description="Disordered" evidence="3">
    <location>
        <begin position="667"/>
        <end position="742"/>
    </location>
</feature>
<dbReference type="Pfam" id="PF00249">
    <property type="entry name" value="Myb_DNA-binding"/>
    <property type="match status" value="1"/>
</dbReference>
<comment type="caution">
    <text evidence="6">The sequence shown here is derived from an EMBL/GenBank/DDBJ whole genome shotgun (WGS) entry which is preliminary data.</text>
</comment>
<feature type="region of interest" description="Disordered" evidence="3">
    <location>
        <begin position="561"/>
        <end position="602"/>
    </location>
</feature>
<feature type="region of interest" description="Disordered" evidence="3">
    <location>
        <begin position="175"/>
        <end position="195"/>
    </location>
</feature>
<evidence type="ECO:0000256" key="1">
    <source>
        <dbReference type="ARBA" id="ARBA00004123"/>
    </source>
</evidence>